<evidence type="ECO:0000256" key="1">
    <source>
        <dbReference type="SAM" id="MobiDB-lite"/>
    </source>
</evidence>
<feature type="region of interest" description="Disordered" evidence="1">
    <location>
        <begin position="51"/>
        <end position="81"/>
    </location>
</feature>
<gene>
    <name evidence="2" type="ORF">H671_6g16060</name>
</gene>
<reference evidence="3" key="1">
    <citation type="journal article" date="2013" name="Nat. Biotechnol.">
        <title>Chinese hamster genome sequenced from sorted chromosomes.</title>
        <authorList>
            <person name="Brinkrolf K."/>
            <person name="Rupp O."/>
            <person name="Laux H."/>
            <person name="Kollin F."/>
            <person name="Ernst W."/>
            <person name="Linke B."/>
            <person name="Kofler R."/>
            <person name="Romand S."/>
            <person name="Hesse F."/>
            <person name="Budach W.E."/>
            <person name="Galosy S."/>
            <person name="Muller D."/>
            <person name="Noll T."/>
            <person name="Wienberg J."/>
            <person name="Jostock T."/>
            <person name="Leonard M."/>
            <person name="Grillari J."/>
            <person name="Tauch A."/>
            <person name="Goesmann A."/>
            <person name="Helk B."/>
            <person name="Mott J.E."/>
            <person name="Puhler A."/>
            <person name="Borth N."/>
        </authorList>
    </citation>
    <scope>NUCLEOTIDE SEQUENCE [LARGE SCALE GENOMIC DNA]</scope>
    <source>
        <strain evidence="3">17A/GY</strain>
    </source>
</reference>
<feature type="compositionally biased region" description="Polar residues" evidence="1">
    <location>
        <begin position="58"/>
        <end position="81"/>
    </location>
</feature>
<dbReference type="Proteomes" id="UP000030759">
    <property type="component" value="Unassembled WGS sequence"/>
</dbReference>
<evidence type="ECO:0000313" key="2">
    <source>
        <dbReference type="EMBL" id="ERE71014.1"/>
    </source>
</evidence>
<sequence length="81" mass="8656">MSSPADVKNNRGGLTEGAIDVNTEYSEPWSRSFPTTKVGVTEGAIDVNTEHSEPWSRSFPTTKLSSSSHPGVILSNTKYGG</sequence>
<protein>
    <submittedName>
        <fullName evidence="2">Uncharacterized protein</fullName>
    </submittedName>
</protein>
<dbReference type="EMBL" id="KE680999">
    <property type="protein sequence ID" value="ERE71014.1"/>
    <property type="molecule type" value="Genomic_DNA"/>
</dbReference>
<accession>A0A061I3W7</accession>
<organism evidence="2 3">
    <name type="scientific">Cricetulus griseus</name>
    <name type="common">Chinese hamster</name>
    <name type="synonym">Cricetulus barabensis griseus</name>
    <dbReference type="NCBI Taxonomy" id="10029"/>
    <lineage>
        <taxon>Eukaryota</taxon>
        <taxon>Metazoa</taxon>
        <taxon>Chordata</taxon>
        <taxon>Craniata</taxon>
        <taxon>Vertebrata</taxon>
        <taxon>Euteleostomi</taxon>
        <taxon>Mammalia</taxon>
        <taxon>Eutheria</taxon>
        <taxon>Euarchontoglires</taxon>
        <taxon>Glires</taxon>
        <taxon>Rodentia</taxon>
        <taxon>Myomorpha</taxon>
        <taxon>Muroidea</taxon>
        <taxon>Cricetidae</taxon>
        <taxon>Cricetinae</taxon>
        <taxon>Cricetulus</taxon>
    </lineage>
</organism>
<proteinExistence type="predicted"/>
<name>A0A061I3W7_CRIGR</name>
<evidence type="ECO:0000313" key="3">
    <source>
        <dbReference type="Proteomes" id="UP000030759"/>
    </source>
</evidence>
<dbReference type="AlphaFoldDB" id="A0A061I3W7"/>